<reference evidence="3" key="1">
    <citation type="journal article" date="2019" name="Int. J. Syst. Evol. Microbiol.">
        <title>The Global Catalogue of Microorganisms (GCM) 10K type strain sequencing project: providing services to taxonomists for standard genome sequencing and annotation.</title>
        <authorList>
            <consortium name="The Broad Institute Genomics Platform"/>
            <consortium name="The Broad Institute Genome Sequencing Center for Infectious Disease"/>
            <person name="Wu L."/>
            <person name="Ma J."/>
        </authorList>
    </citation>
    <scope>NUCLEOTIDE SEQUENCE [LARGE SCALE GENOMIC DNA]</scope>
    <source>
        <strain evidence="3">CCUG 49339</strain>
    </source>
</reference>
<sequence length="222" mass="25455">MYTKQLYVFEDNKPIKATIRNYNSEDFQDLIKIQRESFPLPFPEELLWNTEQLSNHVQLFQAGALCIEVDGVVCGSMTGMLVNFDPENPIHTWEEVTNSGYINNHDPNGNSLYVVDICISPSYRKLGLGKLLMQSMYDVVIHHQLDRLVGGGRLPGYHKHASSLTIEEYVKRVFTGEVYDPVITFLIRCGRTPVAVAPNYLEDEESCHYGLLMEWKNPFHLI</sequence>
<dbReference type="PROSITE" id="PS51186">
    <property type="entry name" value="GNAT"/>
    <property type="match status" value="1"/>
</dbReference>
<feature type="domain" description="N-acetyltransferase" evidence="1">
    <location>
        <begin position="17"/>
        <end position="218"/>
    </location>
</feature>
<dbReference type="Pfam" id="PF00583">
    <property type="entry name" value="Acetyltransf_1"/>
    <property type="match status" value="1"/>
</dbReference>
<dbReference type="SUPFAM" id="SSF55729">
    <property type="entry name" value="Acyl-CoA N-acyltransferases (Nat)"/>
    <property type="match status" value="1"/>
</dbReference>
<keyword evidence="3" id="KW-1185">Reference proteome</keyword>
<gene>
    <name evidence="2" type="ORF">ACFSCX_03200</name>
</gene>
<evidence type="ECO:0000313" key="3">
    <source>
        <dbReference type="Proteomes" id="UP001597214"/>
    </source>
</evidence>
<keyword evidence="2" id="KW-0012">Acyltransferase</keyword>
<comment type="caution">
    <text evidence="2">The sequence shown here is derived from an EMBL/GenBank/DDBJ whole genome shotgun (WGS) entry which is preliminary data.</text>
</comment>
<dbReference type="CDD" id="cd04301">
    <property type="entry name" value="NAT_SF"/>
    <property type="match status" value="1"/>
</dbReference>
<dbReference type="InterPro" id="IPR000182">
    <property type="entry name" value="GNAT_dom"/>
</dbReference>
<dbReference type="Proteomes" id="UP001597214">
    <property type="component" value="Unassembled WGS sequence"/>
</dbReference>
<name>A0ABW4LKX2_9BACI</name>
<dbReference type="RefSeq" id="WP_377927062.1">
    <property type="nucleotide sequence ID" value="NZ_JBHUEM010000003.1"/>
</dbReference>
<dbReference type="GO" id="GO:0016746">
    <property type="term" value="F:acyltransferase activity"/>
    <property type="evidence" value="ECO:0007669"/>
    <property type="project" value="UniProtKB-KW"/>
</dbReference>
<dbReference type="EMBL" id="JBHUEM010000003">
    <property type="protein sequence ID" value="MFD1735561.1"/>
    <property type="molecule type" value="Genomic_DNA"/>
</dbReference>
<proteinExistence type="predicted"/>
<dbReference type="EC" id="2.3.1.-" evidence="2"/>
<dbReference type="Gene3D" id="3.40.630.30">
    <property type="match status" value="1"/>
</dbReference>
<organism evidence="2 3">
    <name type="scientific">Bacillus salitolerans</name>
    <dbReference type="NCBI Taxonomy" id="1437434"/>
    <lineage>
        <taxon>Bacteria</taxon>
        <taxon>Bacillati</taxon>
        <taxon>Bacillota</taxon>
        <taxon>Bacilli</taxon>
        <taxon>Bacillales</taxon>
        <taxon>Bacillaceae</taxon>
        <taxon>Bacillus</taxon>
    </lineage>
</organism>
<keyword evidence="2" id="KW-0808">Transferase</keyword>
<evidence type="ECO:0000313" key="2">
    <source>
        <dbReference type="EMBL" id="MFD1735561.1"/>
    </source>
</evidence>
<protein>
    <submittedName>
        <fullName evidence="2">GNAT family N-acetyltransferase</fullName>
        <ecNumber evidence="2">2.3.1.-</ecNumber>
    </submittedName>
</protein>
<evidence type="ECO:0000259" key="1">
    <source>
        <dbReference type="PROSITE" id="PS51186"/>
    </source>
</evidence>
<dbReference type="InterPro" id="IPR016181">
    <property type="entry name" value="Acyl_CoA_acyltransferase"/>
</dbReference>
<accession>A0ABW4LKX2</accession>